<dbReference type="Proteomes" id="UP000651977">
    <property type="component" value="Unassembled WGS sequence"/>
</dbReference>
<evidence type="ECO:0000313" key="3">
    <source>
        <dbReference type="EMBL" id="GGB08835.1"/>
    </source>
</evidence>
<dbReference type="InterPro" id="IPR001296">
    <property type="entry name" value="Glyco_trans_1"/>
</dbReference>
<dbReference type="EMBL" id="BMDY01000012">
    <property type="protein sequence ID" value="GGB08835.1"/>
    <property type="molecule type" value="Genomic_DNA"/>
</dbReference>
<dbReference type="Pfam" id="PF13579">
    <property type="entry name" value="Glyco_trans_4_4"/>
    <property type="match status" value="1"/>
</dbReference>
<keyword evidence="4" id="KW-1185">Reference proteome</keyword>
<proteinExistence type="predicted"/>
<gene>
    <name evidence="3" type="ORF">GCM10007414_22840</name>
</gene>
<dbReference type="PANTHER" id="PTHR45947">
    <property type="entry name" value="SULFOQUINOVOSYL TRANSFERASE SQD2"/>
    <property type="match status" value="1"/>
</dbReference>
<organism evidence="3 4">
    <name type="scientific">Agarivorans gilvus</name>
    <dbReference type="NCBI Taxonomy" id="680279"/>
    <lineage>
        <taxon>Bacteria</taxon>
        <taxon>Pseudomonadati</taxon>
        <taxon>Pseudomonadota</taxon>
        <taxon>Gammaproteobacteria</taxon>
        <taxon>Alteromonadales</taxon>
        <taxon>Alteromonadaceae</taxon>
        <taxon>Agarivorans</taxon>
    </lineage>
</organism>
<evidence type="ECO:0000259" key="1">
    <source>
        <dbReference type="Pfam" id="PF00534"/>
    </source>
</evidence>
<comment type="caution">
    <text evidence="3">The sequence shown here is derived from an EMBL/GenBank/DDBJ whole genome shotgun (WGS) entry which is preliminary data.</text>
</comment>
<dbReference type="Gene3D" id="3.40.50.2000">
    <property type="entry name" value="Glycogen Phosphorylase B"/>
    <property type="match status" value="2"/>
</dbReference>
<dbReference type="InterPro" id="IPR028098">
    <property type="entry name" value="Glyco_trans_4-like_N"/>
</dbReference>
<protein>
    <submittedName>
        <fullName evidence="3">Glycoside hydrolase</fullName>
    </submittedName>
</protein>
<feature type="domain" description="Glycosyl transferase family 1" evidence="1">
    <location>
        <begin position="210"/>
        <end position="374"/>
    </location>
</feature>
<dbReference type="CDD" id="cd03794">
    <property type="entry name" value="GT4_WbuB-like"/>
    <property type="match status" value="1"/>
</dbReference>
<dbReference type="GO" id="GO:0016787">
    <property type="term" value="F:hydrolase activity"/>
    <property type="evidence" value="ECO:0007669"/>
    <property type="project" value="UniProtKB-KW"/>
</dbReference>
<sequence length="406" mass="45851">MKVLHVLEYSRPNISGYSSRSDAIIKHQRRAGIDTCQMTSQRYQDFEQELEHADGLDYYRTQSSKSLLSKIPLVSYIDYILHLSRRIEFVVEREQPELIQAHSPMFNGFAASIVARKFNIPVAYEVRALWEDAAVDTGKAKEGGVRYRIIRAVEQMVFKRVNSVSCICEGLRSEVVSRGIDAGKVFVTPNAVDIENFTQSFVKDGQLEQELGLGDKKVLAFIGSFFKYEGLQLAIEACALLKQQRSDIHLLLVGSGNDEPTLKRLVKELNIDEMVTFTGRVSFEHVQRYYSLADVMVFPRESIRLTELVTPLKPLESMAQGIPVIASDIGGHRELIEHNHNGLLFEHGNAEALATTVLDLIDNSNLTEKLISNGLSYVKKTRNWDNTGKVYLPVYQTLISELTHVK</sequence>
<dbReference type="NCBIfam" id="TIGR04063">
    <property type="entry name" value="stp3"/>
    <property type="match status" value="1"/>
</dbReference>
<dbReference type="InterPro" id="IPR024004">
    <property type="entry name" value="PEP-CTERM/XrtA_GlycosylTrfase"/>
</dbReference>
<accession>A0ABQ1I2T9</accession>
<evidence type="ECO:0000313" key="4">
    <source>
        <dbReference type="Proteomes" id="UP000651977"/>
    </source>
</evidence>
<dbReference type="Pfam" id="PF00534">
    <property type="entry name" value="Glycos_transf_1"/>
    <property type="match status" value="1"/>
</dbReference>
<dbReference type="SUPFAM" id="SSF53756">
    <property type="entry name" value="UDP-Glycosyltransferase/glycogen phosphorylase"/>
    <property type="match status" value="1"/>
</dbReference>
<dbReference type="RefSeq" id="WP_055734071.1">
    <property type="nucleotide sequence ID" value="NZ_BMDY01000012.1"/>
</dbReference>
<feature type="domain" description="Glycosyltransferase subfamily 4-like N-terminal" evidence="2">
    <location>
        <begin position="16"/>
        <end position="190"/>
    </location>
</feature>
<name>A0ABQ1I2T9_9ALTE</name>
<dbReference type="InterPro" id="IPR050194">
    <property type="entry name" value="Glycosyltransferase_grp1"/>
</dbReference>
<keyword evidence="3" id="KW-0378">Hydrolase</keyword>
<dbReference type="PANTHER" id="PTHR45947:SF3">
    <property type="entry name" value="SULFOQUINOVOSYL TRANSFERASE SQD2"/>
    <property type="match status" value="1"/>
</dbReference>
<evidence type="ECO:0000259" key="2">
    <source>
        <dbReference type="Pfam" id="PF13579"/>
    </source>
</evidence>
<reference evidence="4" key="1">
    <citation type="journal article" date="2019" name="Int. J. Syst. Evol. Microbiol.">
        <title>The Global Catalogue of Microorganisms (GCM) 10K type strain sequencing project: providing services to taxonomists for standard genome sequencing and annotation.</title>
        <authorList>
            <consortium name="The Broad Institute Genomics Platform"/>
            <consortium name="The Broad Institute Genome Sequencing Center for Infectious Disease"/>
            <person name="Wu L."/>
            <person name="Ma J."/>
        </authorList>
    </citation>
    <scope>NUCLEOTIDE SEQUENCE [LARGE SCALE GENOMIC DNA]</scope>
    <source>
        <strain evidence="4">CGMCC 1.10131</strain>
    </source>
</reference>